<name>A0A4Z2BQP3_9TELE</name>
<comment type="caution">
    <text evidence="2">The sequence shown here is derived from an EMBL/GenBank/DDBJ whole genome shotgun (WGS) entry which is preliminary data.</text>
</comment>
<sequence length="179" mass="20209">MTNIHQETCADIQETKFGDCAVTKQRRIIYFSSGETLEEKDSEEEEDQPSDSPFRESEQKPRFSFKKLVILVGRVSLLTCDFLGERLAAALGLNAAKYQYAIDLYDHNQKTTSSQAMDSLRRTQTKMIQLSSGPDKTHYGTSGNVTRPVDSQKNTNGRHTEGNEGVQNRGYQADDDYLK</sequence>
<dbReference type="EMBL" id="SWLE01000011">
    <property type="protein sequence ID" value="TNM94594.1"/>
    <property type="molecule type" value="Genomic_DNA"/>
</dbReference>
<keyword evidence="3" id="KW-1185">Reference proteome</keyword>
<evidence type="ECO:0000256" key="1">
    <source>
        <dbReference type="SAM" id="MobiDB-lite"/>
    </source>
</evidence>
<gene>
    <name evidence="2" type="ORF">fugu_017353</name>
</gene>
<dbReference type="Proteomes" id="UP000516260">
    <property type="component" value="Chromosome 19"/>
</dbReference>
<dbReference type="InterPro" id="IPR028260">
    <property type="entry name" value="FAM177"/>
</dbReference>
<dbReference type="PANTHER" id="PTHR31206:SF5">
    <property type="entry name" value="PROTEIN FAM177A1"/>
    <property type="match status" value="1"/>
</dbReference>
<dbReference type="AlphaFoldDB" id="A0A4Z2BQP3"/>
<feature type="compositionally biased region" description="Acidic residues" evidence="1">
    <location>
        <begin position="36"/>
        <end position="49"/>
    </location>
</feature>
<feature type="region of interest" description="Disordered" evidence="1">
    <location>
        <begin position="33"/>
        <end position="58"/>
    </location>
</feature>
<dbReference type="PANTHER" id="PTHR31206">
    <property type="entry name" value="LP10445P"/>
    <property type="match status" value="1"/>
</dbReference>
<organism evidence="2 3">
    <name type="scientific">Takifugu bimaculatus</name>
    <dbReference type="NCBI Taxonomy" id="433685"/>
    <lineage>
        <taxon>Eukaryota</taxon>
        <taxon>Metazoa</taxon>
        <taxon>Chordata</taxon>
        <taxon>Craniata</taxon>
        <taxon>Vertebrata</taxon>
        <taxon>Euteleostomi</taxon>
        <taxon>Actinopterygii</taxon>
        <taxon>Neopterygii</taxon>
        <taxon>Teleostei</taxon>
        <taxon>Neoteleostei</taxon>
        <taxon>Acanthomorphata</taxon>
        <taxon>Eupercaria</taxon>
        <taxon>Tetraodontiformes</taxon>
        <taxon>Tetradontoidea</taxon>
        <taxon>Tetraodontidae</taxon>
        <taxon>Takifugu</taxon>
    </lineage>
</organism>
<evidence type="ECO:0000313" key="2">
    <source>
        <dbReference type="EMBL" id="TNM94594.1"/>
    </source>
</evidence>
<feature type="region of interest" description="Disordered" evidence="1">
    <location>
        <begin position="131"/>
        <end position="179"/>
    </location>
</feature>
<feature type="compositionally biased region" description="Polar residues" evidence="1">
    <location>
        <begin position="131"/>
        <end position="157"/>
    </location>
</feature>
<proteinExistence type="predicted"/>
<accession>A0A4Z2BQP3</accession>
<reference evidence="2 3" key="1">
    <citation type="submission" date="2019-04" db="EMBL/GenBank/DDBJ databases">
        <title>The sequence and de novo assembly of Takifugu bimaculatus genome using PacBio and Hi-C technologies.</title>
        <authorList>
            <person name="Xu P."/>
            <person name="Liu B."/>
            <person name="Zhou Z."/>
        </authorList>
    </citation>
    <scope>NUCLEOTIDE SEQUENCE [LARGE SCALE GENOMIC DNA]</scope>
    <source>
        <strain evidence="2">TB-2018</strain>
        <tissue evidence="2">Muscle</tissue>
    </source>
</reference>
<evidence type="ECO:0000313" key="3">
    <source>
        <dbReference type="Proteomes" id="UP000516260"/>
    </source>
</evidence>
<protein>
    <submittedName>
        <fullName evidence="2">Uncharacterized protein</fullName>
    </submittedName>
</protein>
<dbReference type="Pfam" id="PF14774">
    <property type="entry name" value="FAM177"/>
    <property type="match status" value="1"/>
</dbReference>